<protein>
    <submittedName>
        <fullName evidence="4">Prepilin-type N-terminal cleavage/methylation domain-containing protein</fullName>
    </submittedName>
</protein>
<name>A0ABW7GZ82_9BURK</name>
<evidence type="ECO:0000256" key="3">
    <source>
        <dbReference type="SAM" id="Phobius"/>
    </source>
</evidence>
<dbReference type="Pfam" id="PF07963">
    <property type="entry name" value="N_methyl"/>
    <property type="match status" value="1"/>
</dbReference>
<dbReference type="InterPro" id="IPR045584">
    <property type="entry name" value="Pilin-like"/>
</dbReference>
<accession>A0ABW7GZ82</accession>
<keyword evidence="3" id="KW-0812">Transmembrane</keyword>
<feature type="transmembrane region" description="Helical" evidence="3">
    <location>
        <begin position="12"/>
        <end position="31"/>
    </location>
</feature>
<reference evidence="4 5" key="1">
    <citation type="submission" date="2024-08" db="EMBL/GenBank/DDBJ databases">
        <authorList>
            <person name="Lu H."/>
        </authorList>
    </citation>
    <scope>NUCLEOTIDE SEQUENCE [LARGE SCALE GENOMIC DNA]</scope>
    <source>
        <strain evidence="4 5">BYS87W</strain>
    </source>
</reference>
<dbReference type="PROSITE" id="PS00409">
    <property type="entry name" value="PROKAR_NTER_METHYL"/>
    <property type="match status" value="1"/>
</dbReference>
<comment type="caution">
    <text evidence="4">The sequence shown here is derived from an EMBL/GenBank/DDBJ whole genome shotgun (WGS) entry which is preliminary data.</text>
</comment>
<dbReference type="NCBIfam" id="TIGR02532">
    <property type="entry name" value="IV_pilin_GFxxxE"/>
    <property type="match status" value="1"/>
</dbReference>
<dbReference type="RefSeq" id="WP_394384732.1">
    <property type="nucleotide sequence ID" value="NZ_JBIGIB010000003.1"/>
</dbReference>
<dbReference type="InterPro" id="IPR012902">
    <property type="entry name" value="N_methyl_site"/>
</dbReference>
<evidence type="ECO:0000313" key="5">
    <source>
        <dbReference type="Proteomes" id="UP001606303"/>
    </source>
</evidence>
<sequence>MNLRTRAQQGFTLIELMIVVAIIGILAAVAIPQYRDYTSKSKAASVVTSLGAYVKAVAICTQETGTNTGCNLSTNGIPASMTTPLITSVAVSNGAITANIPANAMGNSGASTIVLTPDLTDPARIKFVATFTGTIPQATRDSLTKSFT</sequence>
<dbReference type="Gene3D" id="3.30.700.10">
    <property type="entry name" value="Glycoprotein, Type 4 Pilin"/>
    <property type="match status" value="1"/>
</dbReference>
<dbReference type="PANTHER" id="PTHR30093">
    <property type="entry name" value="GENERAL SECRETION PATHWAY PROTEIN G"/>
    <property type="match status" value="1"/>
</dbReference>
<comment type="similarity">
    <text evidence="1">Belongs to the N-Me-Phe pilin family.</text>
</comment>
<proteinExistence type="inferred from homology"/>
<evidence type="ECO:0000256" key="1">
    <source>
        <dbReference type="ARBA" id="ARBA00005233"/>
    </source>
</evidence>
<keyword evidence="3" id="KW-1133">Transmembrane helix</keyword>
<dbReference type="EMBL" id="JBIGIB010000003">
    <property type="protein sequence ID" value="MFG6467286.1"/>
    <property type="molecule type" value="Genomic_DNA"/>
</dbReference>
<keyword evidence="3" id="KW-0472">Membrane</keyword>
<evidence type="ECO:0000256" key="2">
    <source>
        <dbReference type="ARBA" id="ARBA00022481"/>
    </source>
</evidence>
<dbReference type="PANTHER" id="PTHR30093:SF34">
    <property type="entry name" value="PREPILIN PEPTIDASE-DEPENDENT PROTEIN D"/>
    <property type="match status" value="1"/>
</dbReference>
<keyword evidence="2" id="KW-0488">Methylation</keyword>
<dbReference type="Proteomes" id="UP001606303">
    <property type="component" value="Unassembled WGS sequence"/>
</dbReference>
<evidence type="ECO:0000313" key="4">
    <source>
        <dbReference type="EMBL" id="MFG6467286.1"/>
    </source>
</evidence>
<organism evidence="4 5">
    <name type="scientific">Pelomonas baiyunensis</name>
    <dbReference type="NCBI Taxonomy" id="3299026"/>
    <lineage>
        <taxon>Bacteria</taxon>
        <taxon>Pseudomonadati</taxon>
        <taxon>Pseudomonadota</taxon>
        <taxon>Betaproteobacteria</taxon>
        <taxon>Burkholderiales</taxon>
        <taxon>Sphaerotilaceae</taxon>
        <taxon>Roseateles</taxon>
    </lineage>
</organism>
<gene>
    <name evidence="4" type="ORF">ACG01O_11755</name>
</gene>
<keyword evidence="5" id="KW-1185">Reference proteome</keyword>
<dbReference type="SUPFAM" id="SSF54523">
    <property type="entry name" value="Pili subunits"/>
    <property type="match status" value="1"/>
</dbReference>